<protein>
    <submittedName>
        <fullName evidence="2">Uncharacterized protein</fullName>
    </submittedName>
</protein>
<dbReference type="EMBL" id="BNCO01000003">
    <property type="protein sequence ID" value="GIL45563.1"/>
    <property type="molecule type" value="Genomic_DNA"/>
</dbReference>
<proteinExistence type="predicted"/>
<evidence type="ECO:0000256" key="1">
    <source>
        <dbReference type="SAM" id="MobiDB-lite"/>
    </source>
</evidence>
<comment type="caution">
    <text evidence="2">The sequence shown here is derived from an EMBL/GenBank/DDBJ whole genome shotgun (WGS) entry which is preliminary data.</text>
</comment>
<gene>
    <name evidence="2" type="ORF">Vafri_2765</name>
</gene>
<evidence type="ECO:0000313" key="2">
    <source>
        <dbReference type="EMBL" id="GIL45563.1"/>
    </source>
</evidence>
<feature type="non-terminal residue" evidence="2">
    <location>
        <position position="1"/>
    </location>
</feature>
<dbReference type="Proteomes" id="UP000747399">
    <property type="component" value="Unassembled WGS sequence"/>
</dbReference>
<organism evidence="2 3">
    <name type="scientific">Volvox africanus</name>
    <dbReference type="NCBI Taxonomy" id="51714"/>
    <lineage>
        <taxon>Eukaryota</taxon>
        <taxon>Viridiplantae</taxon>
        <taxon>Chlorophyta</taxon>
        <taxon>core chlorophytes</taxon>
        <taxon>Chlorophyceae</taxon>
        <taxon>CS clade</taxon>
        <taxon>Chlamydomonadales</taxon>
        <taxon>Volvocaceae</taxon>
        <taxon>Volvox</taxon>
    </lineage>
</organism>
<sequence>GTGMHLGIITLEATQTFRSIFKTIIRVTATCALEALYFQYCICYCEDKVSLPYILSPFNMGNCCGCCGDGDEPKKGGQSGYATFSGNVQGGSGGARETEKDREARLLAAERAEQRQKQFEQSAVGKAAYRSVQEVKDSRKAGGGNSSQPTAADWRD</sequence>
<keyword evidence="3" id="KW-1185">Reference proteome</keyword>
<name>A0A8J4AU13_9CHLO</name>
<reference evidence="2" key="1">
    <citation type="journal article" date="2021" name="Proc. Natl. Acad. Sci. U.S.A.">
        <title>Three genomes in the algal genus Volvox reveal the fate of a haploid sex-determining region after a transition to homothallism.</title>
        <authorList>
            <person name="Yamamoto K."/>
            <person name="Hamaji T."/>
            <person name="Kawai-Toyooka H."/>
            <person name="Matsuzaki R."/>
            <person name="Takahashi F."/>
            <person name="Nishimura Y."/>
            <person name="Kawachi M."/>
            <person name="Noguchi H."/>
            <person name="Minakuchi Y."/>
            <person name="Umen J.G."/>
            <person name="Toyoda A."/>
            <person name="Nozaki H."/>
        </authorList>
    </citation>
    <scope>NUCLEOTIDE SEQUENCE</scope>
    <source>
        <strain evidence="2">NIES-3780</strain>
    </source>
</reference>
<feature type="compositionally biased region" description="Basic and acidic residues" evidence="1">
    <location>
        <begin position="96"/>
        <end position="118"/>
    </location>
</feature>
<feature type="region of interest" description="Disordered" evidence="1">
    <location>
        <begin position="78"/>
        <end position="156"/>
    </location>
</feature>
<dbReference type="AlphaFoldDB" id="A0A8J4AU13"/>
<evidence type="ECO:0000313" key="3">
    <source>
        <dbReference type="Proteomes" id="UP000747399"/>
    </source>
</evidence>
<accession>A0A8J4AU13</accession>